<evidence type="ECO:0000256" key="5">
    <source>
        <dbReference type="ARBA" id="ARBA00023014"/>
    </source>
</evidence>
<organism evidence="7">
    <name type="scientific">Desulfobacca acetoxidans</name>
    <dbReference type="NCBI Taxonomy" id="60893"/>
    <lineage>
        <taxon>Bacteria</taxon>
        <taxon>Pseudomonadati</taxon>
        <taxon>Thermodesulfobacteriota</taxon>
        <taxon>Desulfobaccia</taxon>
        <taxon>Desulfobaccales</taxon>
        <taxon>Desulfobaccaceae</taxon>
        <taxon>Desulfobacca</taxon>
    </lineage>
</organism>
<keyword evidence="3" id="KW-0560">Oxidoreductase</keyword>
<gene>
    <name evidence="7" type="ORF">ENV52_05300</name>
</gene>
<evidence type="ECO:0000256" key="4">
    <source>
        <dbReference type="ARBA" id="ARBA00023004"/>
    </source>
</evidence>
<comment type="caution">
    <text evidence="7">The sequence shown here is derived from an EMBL/GenBank/DDBJ whole genome shotgun (WGS) entry which is preliminary data.</text>
</comment>
<dbReference type="GO" id="GO:0016491">
    <property type="term" value="F:oxidoreductase activity"/>
    <property type="evidence" value="ECO:0007669"/>
    <property type="project" value="UniProtKB-KW"/>
</dbReference>
<accession>A0A7V6A2I9</accession>
<name>A0A7V6A2I9_9BACT</name>
<dbReference type="InterPro" id="IPR009051">
    <property type="entry name" value="Helical_ferredxn"/>
</dbReference>
<keyword evidence="1" id="KW-0004">4Fe-4S</keyword>
<reference evidence="7" key="1">
    <citation type="journal article" date="2020" name="mSystems">
        <title>Genome- and Community-Level Interaction Insights into Carbon Utilization and Element Cycling Functions of Hydrothermarchaeota in Hydrothermal Sediment.</title>
        <authorList>
            <person name="Zhou Z."/>
            <person name="Liu Y."/>
            <person name="Xu W."/>
            <person name="Pan J."/>
            <person name="Luo Z.H."/>
            <person name="Li M."/>
        </authorList>
    </citation>
    <scope>NUCLEOTIDE SEQUENCE [LARGE SCALE GENOMIC DNA]</scope>
    <source>
        <strain evidence="7">SpSt-767</strain>
    </source>
</reference>
<dbReference type="PANTHER" id="PTHR43255:SF1">
    <property type="entry name" value="IRON-SULFUR-BINDING OXIDOREDUCTASE FADF-RELATED"/>
    <property type="match status" value="1"/>
</dbReference>
<dbReference type="Pfam" id="PF13183">
    <property type="entry name" value="Fer4_8"/>
    <property type="match status" value="1"/>
</dbReference>
<evidence type="ECO:0000256" key="1">
    <source>
        <dbReference type="ARBA" id="ARBA00022485"/>
    </source>
</evidence>
<dbReference type="InterPro" id="IPR051460">
    <property type="entry name" value="HdrC_iron-sulfur_subunit"/>
</dbReference>
<feature type="domain" description="4Fe-4S ferredoxin-type" evidence="6">
    <location>
        <begin position="31"/>
        <end position="61"/>
    </location>
</feature>
<evidence type="ECO:0000256" key="3">
    <source>
        <dbReference type="ARBA" id="ARBA00023002"/>
    </source>
</evidence>
<dbReference type="SUPFAM" id="SSF46548">
    <property type="entry name" value="alpha-helical ferredoxin"/>
    <property type="match status" value="1"/>
</dbReference>
<dbReference type="PROSITE" id="PS51379">
    <property type="entry name" value="4FE4S_FER_2"/>
    <property type="match status" value="1"/>
</dbReference>
<dbReference type="InterPro" id="IPR017896">
    <property type="entry name" value="4Fe4S_Fe-S-bd"/>
</dbReference>
<protein>
    <submittedName>
        <fullName evidence="7">Heterodisulfide reductase</fullName>
    </submittedName>
</protein>
<keyword evidence="4" id="KW-0408">Iron</keyword>
<keyword evidence="5" id="KW-0411">Iron-sulfur</keyword>
<dbReference type="Gene3D" id="1.10.1060.10">
    <property type="entry name" value="Alpha-helical ferredoxin"/>
    <property type="match status" value="1"/>
</dbReference>
<evidence type="ECO:0000313" key="7">
    <source>
        <dbReference type="EMBL" id="HHS29102.1"/>
    </source>
</evidence>
<sequence>MVPAPPALVPETKPDIDVARQDRSLADEVMVRSGTNLKACYQCRACGNGCPFVQAMDYTPNQVLRLVQFGLRQQALTCQTIWVCVGCHTCSSQCPMGIDLAAVMDTLRLMAVEEGVAIGRPNILDFHEEVLRSLERYGRAHKLGIMLRHKLTTGNWFKDLDVGLKMLAKRKLDLWPSRVQDIKEIDSLFTCYWRKAL</sequence>
<keyword evidence="2" id="KW-0479">Metal-binding</keyword>
<dbReference type="GO" id="GO:0051539">
    <property type="term" value="F:4 iron, 4 sulfur cluster binding"/>
    <property type="evidence" value="ECO:0007669"/>
    <property type="project" value="UniProtKB-KW"/>
</dbReference>
<evidence type="ECO:0000256" key="2">
    <source>
        <dbReference type="ARBA" id="ARBA00022723"/>
    </source>
</evidence>
<dbReference type="EMBL" id="DTGR01000080">
    <property type="protein sequence ID" value="HHS29102.1"/>
    <property type="molecule type" value="Genomic_DNA"/>
</dbReference>
<dbReference type="AlphaFoldDB" id="A0A7V6A2I9"/>
<dbReference type="InterPro" id="IPR017900">
    <property type="entry name" value="4Fe4S_Fe_S_CS"/>
</dbReference>
<proteinExistence type="predicted"/>
<dbReference type="PANTHER" id="PTHR43255">
    <property type="entry name" value="IRON-SULFUR-BINDING OXIDOREDUCTASE FADF-RELATED-RELATED"/>
    <property type="match status" value="1"/>
</dbReference>
<dbReference type="GO" id="GO:0005886">
    <property type="term" value="C:plasma membrane"/>
    <property type="evidence" value="ECO:0007669"/>
    <property type="project" value="TreeGrafter"/>
</dbReference>
<evidence type="ECO:0000259" key="6">
    <source>
        <dbReference type="PROSITE" id="PS51379"/>
    </source>
</evidence>
<dbReference type="GO" id="GO:0046872">
    <property type="term" value="F:metal ion binding"/>
    <property type="evidence" value="ECO:0007669"/>
    <property type="project" value="UniProtKB-KW"/>
</dbReference>
<dbReference type="PROSITE" id="PS00198">
    <property type="entry name" value="4FE4S_FER_1"/>
    <property type="match status" value="2"/>
</dbReference>